<evidence type="ECO:0000313" key="2">
    <source>
        <dbReference type="Proteomes" id="UP000322234"/>
    </source>
</evidence>
<reference evidence="1" key="1">
    <citation type="submission" date="2019-10" db="EMBL/GenBank/DDBJ databases">
        <title>The sequence and de novo assembly of the wild yak genome.</title>
        <authorList>
            <person name="Liu Y."/>
        </authorList>
    </citation>
    <scope>NUCLEOTIDE SEQUENCE [LARGE SCALE GENOMIC DNA]</scope>
    <source>
        <strain evidence="1">WY2019</strain>
    </source>
</reference>
<gene>
    <name evidence="1" type="ORF">E5288_WYG002024</name>
</gene>
<evidence type="ECO:0000313" key="1">
    <source>
        <dbReference type="EMBL" id="MXQ86081.1"/>
    </source>
</evidence>
<proteinExistence type="predicted"/>
<organism evidence="1 2">
    <name type="scientific">Bos mutus</name>
    <name type="common">wild yak</name>
    <dbReference type="NCBI Taxonomy" id="72004"/>
    <lineage>
        <taxon>Eukaryota</taxon>
        <taxon>Metazoa</taxon>
        <taxon>Chordata</taxon>
        <taxon>Craniata</taxon>
        <taxon>Vertebrata</taxon>
        <taxon>Euteleostomi</taxon>
        <taxon>Mammalia</taxon>
        <taxon>Eutheria</taxon>
        <taxon>Laurasiatheria</taxon>
        <taxon>Artiodactyla</taxon>
        <taxon>Ruminantia</taxon>
        <taxon>Pecora</taxon>
        <taxon>Bovidae</taxon>
        <taxon>Bovinae</taxon>
        <taxon>Bos</taxon>
    </lineage>
</organism>
<dbReference type="Proteomes" id="UP000322234">
    <property type="component" value="Unassembled WGS sequence"/>
</dbReference>
<name>A0A6B0RAQ6_9CETA</name>
<protein>
    <submittedName>
        <fullName evidence="1">Uncharacterized protein</fullName>
    </submittedName>
</protein>
<dbReference type="AlphaFoldDB" id="A0A6B0RAQ6"/>
<dbReference type="EMBL" id="VBQZ03000030">
    <property type="protein sequence ID" value="MXQ86081.1"/>
    <property type="molecule type" value="Genomic_DNA"/>
</dbReference>
<accession>A0A6B0RAQ6</accession>
<keyword evidence="2" id="KW-1185">Reference proteome</keyword>
<sequence>MTGPATGGQDKLAECPCRRLNFLRRRYPAGPKKLKACGEGGERRNLGVPEARRVLFGGWPGSPFVRPWRVFQEGTCYSMMTCKGSPPTYISNSKSAVSV</sequence>
<comment type="caution">
    <text evidence="1">The sequence shown here is derived from an EMBL/GenBank/DDBJ whole genome shotgun (WGS) entry which is preliminary data.</text>
</comment>